<protein>
    <submittedName>
        <fullName evidence="2">Uncharacterized protein</fullName>
    </submittedName>
</protein>
<evidence type="ECO:0000256" key="1">
    <source>
        <dbReference type="SAM" id="Coils"/>
    </source>
</evidence>
<comment type="caution">
    <text evidence="2">The sequence shown here is derived from an EMBL/GenBank/DDBJ whole genome shotgun (WGS) entry which is preliminary data.</text>
</comment>
<feature type="coiled-coil region" evidence="1">
    <location>
        <begin position="46"/>
        <end position="98"/>
    </location>
</feature>
<keyword evidence="1" id="KW-0175">Coiled coil</keyword>
<dbReference type="AlphaFoldDB" id="A0A0F9ND59"/>
<accession>A0A0F9ND59</accession>
<gene>
    <name evidence="2" type="ORF">LCGC14_0980920</name>
</gene>
<reference evidence="2" key="1">
    <citation type="journal article" date="2015" name="Nature">
        <title>Complex archaea that bridge the gap between prokaryotes and eukaryotes.</title>
        <authorList>
            <person name="Spang A."/>
            <person name="Saw J.H."/>
            <person name="Jorgensen S.L."/>
            <person name="Zaremba-Niedzwiedzka K."/>
            <person name="Martijn J."/>
            <person name="Lind A.E."/>
            <person name="van Eijk R."/>
            <person name="Schleper C."/>
            <person name="Guy L."/>
            <person name="Ettema T.J."/>
        </authorList>
    </citation>
    <scope>NUCLEOTIDE SEQUENCE</scope>
</reference>
<dbReference type="EMBL" id="LAZR01003664">
    <property type="protein sequence ID" value="KKN15929.1"/>
    <property type="molecule type" value="Genomic_DNA"/>
</dbReference>
<organism evidence="2">
    <name type="scientific">marine sediment metagenome</name>
    <dbReference type="NCBI Taxonomy" id="412755"/>
    <lineage>
        <taxon>unclassified sequences</taxon>
        <taxon>metagenomes</taxon>
        <taxon>ecological metagenomes</taxon>
    </lineage>
</organism>
<proteinExistence type="predicted"/>
<sequence length="98" mass="11070">MKKGCDAGAGPGGIFCTWVGRNCNYNDCPRRSLEEIYIRPVDDPLELELRNKLKSAEDRIAELEKKLLEKTATIPDVLQKAQVENPDLIEELKKLENA</sequence>
<name>A0A0F9ND59_9ZZZZ</name>
<evidence type="ECO:0000313" key="2">
    <source>
        <dbReference type="EMBL" id="KKN15929.1"/>
    </source>
</evidence>